<dbReference type="EC" id="3.1.3.67" evidence="1"/>
<dbReference type="InterPro" id="IPR000387">
    <property type="entry name" value="Tyr_Pase_dom"/>
</dbReference>
<feature type="region of interest" description="Disordered" evidence="3">
    <location>
        <begin position="210"/>
        <end position="241"/>
    </location>
</feature>
<feature type="region of interest" description="Disordered" evidence="3">
    <location>
        <begin position="404"/>
        <end position="426"/>
    </location>
</feature>
<dbReference type="PROSITE" id="PS00383">
    <property type="entry name" value="TYR_PHOSPHATASE_1"/>
    <property type="match status" value="1"/>
</dbReference>
<feature type="compositionally biased region" description="Pro residues" evidence="3">
    <location>
        <begin position="219"/>
        <end position="231"/>
    </location>
</feature>
<dbReference type="Gene3D" id="3.90.190.10">
    <property type="entry name" value="Protein tyrosine phosphatase superfamily"/>
    <property type="match status" value="1"/>
</dbReference>
<dbReference type="PROSITE" id="PS51181">
    <property type="entry name" value="PPASE_TENSIN"/>
    <property type="match status" value="1"/>
</dbReference>
<feature type="domain" description="Phosphatase tensin-type" evidence="5">
    <location>
        <begin position="14"/>
        <end position="188"/>
    </location>
</feature>
<gene>
    <name evidence="6" type="primary">PLEST000875</name>
    <name evidence="6" type="ORF">PLESTB_000083700</name>
</gene>
<organism evidence="6 7">
    <name type="scientific">Pleodorina starrii</name>
    <dbReference type="NCBI Taxonomy" id="330485"/>
    <lineage>
        <taxon>Eukaryota</taxon>
        <taxon>Viridiplantae</taxon>
        <taxon>Chlorophyta</taxon>
        <taxon>core chlorophytes</taxon>
        <taxon>Chlorophyceae</taxon>
        <taxon>CS clade</taxon>
        <taxon>Chlamydomonadales</taxon>
        <taxon>Volvocaceae</taxon>
        <taxon>Pleodorina</taxon>
    </lineage>
</organism>
<dbReference type="EMBL" id="BRXU01000001">
    <property type="protein sequence ID" value="GLC48324.1"/>
    <property type="molecule type" value="Genomic_DNA"/>
</dbReference>
<evidence type="ECO:0000256" key="3">
    <source>
        <dbReference type="SAM" id="MobiDB-lite"/>
    </source>
</evidence>
<dbReference type="PROSITE" id="PS50056">
    <property type="entry name" value="TYR_PHOSPHATASE_2"/>
    <property type="match status" value="1"/>
</dbReference>
<proteinExistence type="predicted"/>
<dbReference type="PANTHER" id="PTHR12305:SF81">
    <property type="entry name" value="PHOSPHATIDYLINOSITOL 3,4,5-TRISPHOSPHATE 3-PHOSPHATASE AND DUAL-SPECIFICITY PROTEIN PHOSPHATASE PTEN"/>
    <property type="match status" value="1"/>
</dbReference>
<keyword evidence="2" id="KW-0378">Hydrolase</keyword>
<dbReference type="GO" id="GO:0016314">
    <property type="term" value="F:phosphatidylinositol-3,4,5-trisphosphate 3-phosphatase activity"/>
    <property type="evidence" value="ECO:0007669"/>
    <property type="project" value="UniProtKB-EC"/>
</dbReference>
<reference evidence="6 7" key="1">
    <citation type="journal article" date="2023" name="Commun. Biol.">
        <title>Reorganization of the ancestral sex-determining regions during the evolution of trioecy in Pleodorina starrii.</title>
        <authorList>
            <person name="Takahashi K."/>
            <person name="Suzuki S."/>
            <person name="Kawai-Toyooka H."/>
            <person name="Yamamoto K."/>
            <person name="Hamaji T."/>
            <person name="Ootsuki R."/>
            <person name="Yamaguchi H."/>
            <person name="Kawachi M."/>
            <person name="Higashiyama T."/>
            <person name="Nozaki H."/>
        </authorList>
    </citation>
    <scope>NUCLEOTIDE SEQUENCE [LARGE SCALE GENOMIC DNA]</scope>
    <source>
        <strain evidence="6 7">NIES-4479</strain>
    </source>
</reference>
<dbReference type="InterPro" id="IPR029021">
    <property type="entry name" value="Prot-tyrosine_phosphatase-like"/>
</dbReference>
<dbReference type="InterPro" id="IPR051281">
    <property type="entry name" value="Dual-spec_lipid-protein_phosph"/>
</dbReference>
<evidence type="ECO:0000259" key="4">
    <source>
        <dbReference type="PROSITE" id="PS50056"/>
    </source>
</evidence>
<evidence type="ECO:0000259" key="5">
    <source>
        <dbReference type="PROSITE" id="PS51181"/>
    </source>
</evidence>
<accession>A0A9W6BA01</accession>
<evidence type="ECO:0000256" key="2">
    <source>
        <dbReference type="ARBA" id="ARBA00022801"/>
    </source>
</evidence>
<dbReference type="Pfam" id="PF22785">
    <property type="entry name" value="Tc-R-P"/>
    <property type="match status" value="1"/>
</dbReference>
<sequence length="524" mass="55952">MAFLLRRLVSTNKRRYQQDGYDLDLSYITPRIIAMGFPCDGVSRLYRNPLGDVVRLLEERHAGRYKVYNLCVERGYDPRVFQGRVMRVPMYDGQAPPLHLMLDVCRDAAAWLAADPNHVVALHCKAGKGRTGAVVCALLLAMDSELGPASLERVLALWAERRTRDAKGLSIPSQRRFVGHFHQLLLSAPASWPEPAVDELSNAGELRNGQQALQTHPQPQAPQPPQPPTPQPADEAWRPAQPGLRIPPLLAAAAVPRRAVRLLRLRFRGLPAWLLQDCTASVWWRPAGHYEAHAVCHVRTRTAAGCAGCAPDSAAVHRPGTGSAAWAIRRCDAVSGGGGSGASSAQELCLDLTALAPLQAPQPPSPLPYYAPDNGVGPSAKLPGPGASDAAACLAASSSPAASAINQPQATPGLDGDGSGSGQRARGTGVYVEYGAPAVGVKPGPPAIAGDVKIQLFRGALADPPHDVFKGSVTQLSAWICTSYLDPRVGSLELGRAELDKLSKRLRRWRGAVGVVLEYETLAQ</sequence>
<comment type="caution">
    <text evidence="6">The sequence shown here is derived from an EMBL/GenBank/DDBJ whole genome shotgun (WGS) entry which is preliminary data.</text>
</comment>
<dbReference type="InterPro" id="IPR029023">
    <property type="entry name" value="Tensin_phosphatase"/>
</dbReference>
<name>A0A9W6BA01_9CHLO</name>
<dbReference type="PANTHER" id="PTHR12305">
    <property type="entry name" value="PHOSPHATASE WITH HOMOLOGY TO TENSIN"/>
    <property type="match status" value="1"/>
</dbReference>
<dbReference type="GO" id="GO:0005829">
    <property type="term" value="C:cytosol"/>
    <property type="evidence" value="ECO:0007669"/>
    <property type="project" value="TreeGrafter"/>
</dbReference>
<keyword evidence="7" id="KW-1185">Reference proteome</keyword>
<protein>
    <recommendedName>
        <fullName evidence="1">phosphatidylinositol-3,4,5-trisphosphate 3-phosphatase</fullName>
        <ecNumber evidence="1">3.1.3.67</ecNumber>
    </recommendedName>
</protein>
<dbReference type="SUPFAM" id="SSF52799">
    <property type="entry name" value="(Phosphotyrosine protein) phosphatases II"/>
    <property type="match status" value="1"/>
</dbReference>
<evidence type="ECO:0000256" key="1">
    <source>
        <dbReference type="ARBA" id="ARBA00013015"/>
    </source>
</evidence>
<feature type="domain" description="Tyrosine specific protein phosphatases" evidence="4">
    <location>
        <begin position="120"/>
        <end position="178"/>
    </location>
</feature>
<dbReference type="OrthoDB" id="266663at2759"/>
<dbReference type="Proteomes" id="UP001165080">
    <property type="component" value="Unassembled WGS sequence"/>
</dbReference>
<dbReference type="AlphaFoldDB" id="A0A9W6BA01"/>
<dbReference type="InterPro" id="IPR016130">
    <property type="entry name" value="Tyr_Pase_AS"/>
</dbReference>
<evidence type="ECO:0000313" key="6">
    <source>
        <dbReference type="EMBL" id="GLC48324.1"/>
    </source>
</evidence>
<evidence type="ECO:0000313" key="7">
    <source>
        <dbReference type="Proteomes" id="UP001165080"/>
    </source>
</evidence>